<dbReference type="Proteomes" id="UP000322530">
    <property type="component" value="Unassembled WGS sequence"/>
</dbReference>
<dbReference type="CDD" id="cd24073">
    <property type="entry name" value="ASKHA_ATPase_ROK_CYANR"/>
    <property type="match status" value="1"/>
</dbReference>
<reference evidence="2 3" key="1">
    <citation type="submission" date="2019-01" db="EMBL/GenBank/DDBJ databases">
        <title>Draft genome sequence of Dictyobacter sp. Uno17.</title>
        <authorList>
            <person name="Wang C.M."/>
            <person name="Zheng Y."/>
            <person name="Sakai Y."/>
            <person name="Abe K."/>
            <person name="Yokota A."/>
            <person name="Yabe S."/>
        </authorList>
    </citation>
    <scope>NUCLEOTIDE SEQUENCE [LARGE SCALE GENOMIC DNA]</scope>
    <source>
        <strain evidence="2 3">Uno17</strain>
    </source>
</reference>
<keyword evidence="2" id="KW-0808">Transferase</keyword>
<evidence type="ECO:0000313" key="2">
    <source>
        <dbReference type="EMBL" id="GCF10473.1"/>
    </source>
</evidence>
<dbReference type="AlphaFoldDB" id="A0A5A5THD2"/>
<dbReference type="PANTHER" id="PTHR18964:SF149">
    <property type="entry name" value="BIFUNCTIONAL UDP-N-ACETYLGLUCOSAMINE 2-EPIMERASE_N-ACETYLMANNOSAMINE KINASE"/>
    <property type="match status" value="1"/>
</dbReference>
<comment type="caution">
    <text evidence="2">The sequence shown here is derived from an EMBL/GenBank/DDBJ whole genome shotgun (WGS) entry which is preliminary data.</text>
</comment>
<dbReference type="SUPFAM" id="SSF46785">
    <property type="entry name" value="Winged helix' DNA-binding domain"/>
    <property type="match status" value="1"/>
</dbReference>
<dbReference type="InterPro" id="IPR036388">
    <property type="entry name" value="WH-like_DNA-bd_sf"/>
</dbReference>
<proteinExistence type="inferred from homology"/>
<dbReference type="PANTHER" id="PTHR18964">
    <property type="entry name" value="ROK (REPRESSOR, ORF, KINASE) FAMILY"/>
    <property type="match status" value="1"/>
</dbReference>
<sequence>MNKKKISMDKQLMQDINQHLLLNLIREHTPVSRKRLKDLSGLSQGTIVGIVAALMERQLIVETSKVPSTGGRKAVLLELYADGWYTIGMNVYGDSITGVLLNFQAEVLSTYQWPISLHDCGEQGVEHIAACVEDLIKQCGVPREKILGVGCGLSGYVDTEQGVSIDNWMLNWHHIELRDPLAQKLGMPVWIDNAVNCLASYEKLFGQGQGIQDFLVVNLGRGLGLACVIRGDVYRGAHNGGAEFGHIPYEPQGRLCACGKQGCYEAYLGDQGVLRTYHESGGEVNPISSIAELFALAEQGNHVALKTVQRTGAILGQGLAVLTTLFNPKRIILYTEHVPLNDELFQTAIQTLHAKAFSQLAQEVHVVTEAPADYTNWARGAGCSILLQFFLDSTKKNPVNEQSASLAF</sequence>
<dbReference type="EMBL" id="BIXY01000071">
    <property type="protein sequence ID" value="GCF10473.1"/>
    <property type="molecule type" value="Genomic_DNA"/>
</dbReference>
<accession>A0A5A5THD2</accession>
<dbReference type="Pfam" id="PF00480">
    <property type="entry name" value="ROK"/>
    <property type="match status" value="1"/>
</dbReference>
<keyword evidence="2" id="KW-0418">Kinase</keyword>
<name>A0A5A5THD2_9CHLR</name>
<dbReference type="OrthoDB" id="9796533at2"/>
<dbReference type="SUPFAM" id="SSF53067">
    <property type="entry name" value="Actin-like ATPase domain"/>
    <property type="match status" value="1"/>
</dbReference>
<keyword evidence="3" id="KW-1185">Reference proteome</keyword>
<evidence type="ECO:0000313" key="3">
    <source>
        <dbReference type="Proteomes" id="UP000322530"/>
    </source>
</evidence>
<evidence type="ECO:0000256" key="1">
    <source>
        <dbReference type="ARBA" id="ARBA00006479"/>
    </source>
</evidence>
<dbReference type="Gene3D" id="3.30.420.40">
    <property type="match status" value="2"/>
</dbReference>
<organism evidence="2 3">
    <name type="scientific">Dictyobacter arantiisoli</name>
    <dbReference type="NCBI Taxonomy" id="2014874"/>
    <lineage>
        <taxon>Bacteria</taxon>
        <taxon>Bacillati</taxon>
        <taxon>Chloroflexota</taxon>
        <taxon>Ktedonobacteria</taxon>
        <taxon>Ktedonobacterales</taxon>
        <taxon>Dictyobacteraceae</taxon>
        <taxon>Dictyobacter</taxon>
    </lineage>
</organism>
<dbReference type="InterPro" id="IPR036390">
    <property type="entry name" value="WH_DNA-bd_sf"/>
</dbReference>
<comment type="similarity">
    <text evidence="1">Belongs to the ROK (NagC/XylR) family.</text>
</comment>
<dbReference type="InterPro" id="IPR000600">
    <property type="entry name" value="ROK"/>
</dbReference>
<gene>
    <name evidence="2" type="ORF">KDI_40370</name>
</gene>
<protein>
    <submittedName>
        <fullName evidence="2">Sugar kinase</fullName>
    </submittedName>
</protein>
<dbReference type="InterPro" id="IPR043129">
    <property type="entry name" value="ATPase_NBD"/>
</dbReference>
<dbReference type="Gene3D" id="1.10.10.10">
    <property type="entry name" value="Winged helix-like DNA-binding domain superfamily/Winged helix DNA-binding domain"/>
    <property type="match status" value="1"/>
</dbReference>
<dbReference type="GO" id="GO:0016301">
    <property type="term" value="F:kinase activity"/>
    <property type="evidence" value="ECO:0007669"/>
    <property type="project" value="UniProtKB-KW"/>
</dbReference>